<dbReference type="InParanoid" id="D6WXF0"/>
<reference evidence="2 3" key="1">
    <citation type="journal article" date="2008" name="Nature">
        <title>The genome of the model beetle and pest Tribolium castaneum.</title>
        <authorList>
            <consortium name="Tribolium Genome Sequencing Consortium"/>
            <person name="Richards S."/>
            <person name="Gibbs R.A."/>
            <person name="Weinstock G.M."/>
            <person name="Brown S.J."/>
            <person name="Denell R."/>
            <person name="Beeman R.W."/>
            <person name="Gibbs R."/>
            <person name="Beeman R.W."/>
            <person name="Brown S.J."/>
            <person name="Bucher G."/>
            <person name="Friedrich M."/>
            <person name="Grimmelikhuijzen C.J."/>
            <person name="Klingler M."/>
            <person name="Lorenzen M."/>
            <person name="Richards S."/>
            <person name="Roth S."/>
            <person name="Schroder R."/>
            <person name="Tautz D."/>
            <person name="Zdobnov E.M."/>
            <person name="Muzny D."/>
            <person name="Gibbs R.A."/>
            <person name="Weinstock G.M."/>
            <person name="Attaway T."/>
            <person name="Bell S."/>
            <person name="Buhay C.J."/>
            <person name="Chandrabose M.N."/>
            <person name="Chavez D."/>
            <person name="Clerk-Blankenburg K.P."/>
            <person name="Cree A."/>
            <person name="Dao M."/>
            <person name="Davis C."/>
            <person name="Chacko J."/>
            <person name="Dinh H."/>
            <person name="Dugan-Rocha S."/>
            <person name="Fowler G."/>
            <person name="Garner T.T."/>
            <person name="Garnes J."/>
            <person name="Gnirke A."/>
            <person name="Hawes A."/>
            <person name="Hernandez J."/>
            <person name="Hines S."/>
            <person name="Holder M."/>
            <person name="Hume J."/>
            <person name="Jhangiani S.N."/>
            <person name="Joshi V."/>
            <person name="Khan Z.M."/>
            <person name="Jackson L."/>
            <person name="Kovar C."/>
            <person name="Kowis A."/>
            <person name="Lee S."/>
            <person name="Lewis L.R."/>
            <person name="Margolis J."/>
            <person name="Morgan M."/>
            <person name="Nazareth L.V."/>
            <person name="Nguyen N."/>
            <person name="Okwuonu G."/>
            <person name="Parker D."/>
            <person name="Richards S."/>
            <person name="Ruiz S.J."/>
            <person name="Santibanez J."/>
            <person name="Savard J."/>
            <person name="Scherer S.E."/>
            <person name="Schneider B."/>
            <person name="Sodergren E."/>
            <person name="Tautz D."/>
            <person name="Vattahil S."/>
            <person name="Villasana D."/>
            <person name="White C.S."/>
            <person name="Wright R."/>
            <person name="Park Y."/>
            <person name="Beeman R.W."/>
            <person name="Lord J."/>
            <person name="Oppert B."/>
            <person name="Lorenzen M."/>
            <person name="Brown S."/>
            <person name="Wang L."/>
            <person name="Savard J."/>
            <person name="Tautz D."/>
            <person name="Richards S."/>
            <person name="Weinstock G."/>
            <person name="Gibbs R.A."/>
            <person name="Liu Y."/>
            <person name="Worley K."/>
            <person name="Weinstock G."/>
            <person name="Elsik C.G."/>
            <person name="Reese J.T."/>
            <person name="Elhaik E."/>
            <person name="Landan G."/>
            <person name="Graur D."/>
            <person name="Arensburger P."/>
            <person name="Atkinson P."/>
            <person name="Beeman R.W."/>
            <person name="Beidler J."/>
            <person name="Brown S.J."/>
            <person name="Demuth J.P."/>
            <person name="Drury D.W."/>
            <person name="Du Y.Z."/>
            <person name="Fujiwara H."/>
            <person name="Lorenzen M."/>
            <person name="Maselli V."/>
            <person name="Osanai M."/>
            <person name="Park Y."/>
            <person name="Robertson H.M."/>
            <person name="Tu Z."/>
            <person name="Wang J.J."/>
            <person name="Wang S."/>
            <person name="Richards S."/>
            <person name="Song H."/>
            <person name="Zhang L."/>
            <person name="Sodergren E."/>
            <person name="Werner D."/>
            <person name="Stanke M."/>
            <person name="Morgenstern B."/>
            <person name="Solovyev V."/>
            <person name="Kosarev P."/>
            <person name="Brown G."/>
            <person name="Chen H.C."/>
            <person name="Ermolaeva O."/>
            <person name="Hlavina W."/>
            <person name="Kapustin Y."/>
            <person name="Kiryutin B."/>
            <person name="Kitts P."/>
            <person name="Maglott D."/>
            <person name="Pruitt K."/>
            <person name="Sapojnikov V."/>
            <person name="Souvorov A."/>
            <person name="Mackey A.J."/>
            <person name="Waterhouse R.M."/>
            <person name="Wyder S."/>
            <person name="Zdobnov E.M."/>
            <person name="Zdobnov E.M."/>
            <person name="Wyder S."/>
            <person name="Kriventseva E.V."/>
            <person name="Kadowaki T."/>
            <person name="Bork P."/>
            <person name="Aranda M."/>
            <person name="Bao R."/>
            <person name="Beermann A."/>
            <person name="Berns N."/>
            <person name="Bolognesi R."/>
            <person name="Bonneton F."/>
            <person name="Bopp D."/>
            <person name="Brown S.J."/>
            <person name="Bucher G."/>
            <person name="Butts T."/>
            <person name="Chaumot A."/>
            <person name="Denell R.E."/>
            <person name="Ferrier D.E."/>
            <person name="Friedrich M."/>
            <person name="Gordon C.M."/>
            <person name="Jindra M."/>
            <person name="Klingler M."/>
            <person name="Lan Q."/>
            <person name="Lattorff H.M."/>
            <person name="Laudet V."/>
            <person name="von Levetsow C."/>
            <person name="Liu Z."/>
            <person name="Lutz R."/>
            <person name="Lynch J.A."/>
            <person name="da Fonseca R.N."/>
            <person name="Posnien N."/>
            <person name="Reuter R."/>
            <person name="Roth S."/>
            <person name="Savard J."/>
            <person name="Schinko J.B."/>
            <person name="Schmitt C."/>
            <person name="Schoppmeier M."/>
            <person name="Schroder R."/>
            <person name="Shippy T.D."/>
            <person name="Simonnet F."/>
            <person name="Marques-Souza H."/>
            <person name="Tautz D."/>
            <person name="Tomoyasu Y."/>
            <person name="Trauner J."/>
            <person name="Van der Zee M."/>
            <person name="Vervoort M."/>
            <person name="Wittkopp N."/>
            <person name="Wimmer E.A."/>
            <person name="Yang X."/>
            <person name="Jones A.K."/>
            <person name="Sattelle D.B."/>
            <person name="Ebert P.R."/>
            <person name="Nelson D."/>
            <person name="Scott J.G."/>
            <person name="Beeman R.W."/>
            <person name="Muthukrishnan S."/>
            <person name="Kramer K.J."/>
            <person name="Arakane Y."/>
            <person name="Beeman R.W."/>
            <person name="Zhu Q."/>
            <person name="Hogenkamp D."/>
            <person name="Dixit R."/>
            <person name="Oppert B."/>
            <person name="Jiang H."/>
            <person name="Zou Z."/>
            <person name="Marshall J."/>
            <person name="Elpidina E."/>
            <person name="Vinokurov K."/>
            <person name="Oppert C."/>
            <person name="Zou Z."/>
            <person name="Evans J."/>
            <person name="Lu Z."/>
            <person name="Zhao P."/>
            <person name="Sumathipala N."/>
            <person name="Altincicek B."/>
            <person name="Vilcinskas A."/>
            <person name="Williams M."/>
            <person name="Hultmark D."/>
            <person name="Hetru C."/>
            <person name="Jiang H."/>
            <person name="Grimmelikhuijzen C.J."/>
            <person name="Hauser F."/>
            <person name="Cazzamali G."/>
            <person name="Williamson M."/>
            <person name="Park Y."/>
            <person name="Li B."/>
            <person name="Tanaka Y."/>
            <person name="Predel R."/>
            <person name="Neupert S."/>
            <person name="Schachtner J."/>
            <person name="Verleyen P."/>
            <person name="Raible F."/>
            <person name="Bork P."/>
            <person name="Friedrich M."/>
            <person name="Walden K.K."/>
            <person name="Robertson H.M."/>
            <person name="Angeli S."/>
            <person name="Foret S."/>
            <person name="Bucher G."/>
            <person name="Schuetz S."/>
            <person name="Maleszka R."/>
            <person name="Wimmer E.A."/>
            <person name="Beeman R.W."/>
            <person name="Lorenzen M."/>
            <person name="Tomoyasu Y."/>
            <person name="Miller S.C."/>
            <person name="Grossmann D."/>
            <person name="Bucher G."/>
        </authorList>
    </citation>
    <scope>NUCLEOTIDE SEQUENCE [LARGE SCALE GENOMIC DNA]</scope>
    <source>
        <strain evidence="2 3">Georgia GA2</strain>
    </source>
</reference>
<organism evidence="2 3">
    <name type="scientific">Tribolium castaneum</name>
    <name type="common">Red flour beetle</name>
    <dbReference type="NCBI Taxonomy" id="7070"/>
    <lineage>
        <taxon>Eukaryota</taxon>
        <taxon>Metazoa</taxon>
        <taxon>Ecdysozoa</taxon>
        <taxon>Arthropoda</taxon>
        <taxon>Hexapoda</taxon>
        <taxon>Insecta</taxon>
        <taxon>Pterygota</taxon>
        <taxon>Neoptera</taxon>
        <taxon>Endopterygota</taxon>
        <taxon>Coleoptera</taxon>
        <taxon>Polyphaga</taxon>
        <taxon>Cucujiformia</taxon>
        <taxon>Tenebrionidae</taxon>
        <taxon>Tenebrionidae incertae sedis</taxon>
        <taxon>Tribolium</taxon>
    </lineage>
</organism>
<gene>
    <name evidence="2" type="primary">GLEAN_06531</name>
    <name evidence="2" type="ORF">TcasGA2_TC006531</name>
</gene>
<name>D6WXF0_TRICA</name>
<dbReference type="AlphaFoldDB" id="D6WXF0"/>
<keyword evidence="3" id="KW-1185">Reference proteome</keyword>
<feature type="compositionally biased region" description="Basic and acidic residues" evidence="1">
    <location>
        <begin position="34"/>
        <end position="51"/>
    </location>
</feature>
<evidence type="ECO:0000313" key="2">
    <source>
        <dbReference type="EMBL" id="EFA08833.1"/>
    </source>
</evidence>
<dbReference type="Proteomes" id="UP000007266">
    <property type="component" value="Linkage group 8"/>
</dbReference>
<protein>
    <submittedName>
        <fullName evidence="2">Uncharacterized protein</fullName>
    </submittedName>
</protein>
<reference evidence="2 3" key="2">
    <citation type="journal article" date="2010" name="Nucleic Acids Res.">
        <title>BeetleBase in 2010: revisions to provide comprehensive genomic information for Tribolium castaneum.</title>
        <authorList>
            <person name="Kim H.S."/>
            <person name="Murphy T."/>
            <person name="Xia J."/>
            <person name="Caragea D."/>
            <person name="Park Y."/>
            <person name="Beeman R.W."/>
            <person name="Lorenzen M.D."/>
            <person name="Butcher S."/>
            <person name="Manak J.R."/>
            <person name="Brown S.J."/>
        </authorList>
    </citation>
    <scope>GENOME REANNOTATION</scope>
    <source>
        <strain evidence="2 3">Georgia GA2</strain>
    </source>
</reference>
<proteinExistence type="predicted"/>
<accession>D6WXF0</accession>
<evidence type="ECO:0000256" key="1">
    <source>
        <dbReference type="SAM" id="MobiDB-lite"/>
    </source>
</evidence>
<evidence type="ECO:0000313" key="3">
    <source>
        <dbReference type="Proteomes" id="UP000007266"/>
    </source>
</evidence>
<feature type="region of interest" description="Disordered" evidence="1">
    <location>
        <begin position="15"/>
        <end position="59"/>
    </location>
</feature>
<dbReference type="HOGENOM" id="CLU_2674306_0_0_1"/>
<sequence length="75" mass="8570">MFRCVFSGDAGEEIAPSFRNRRPQVANKPGRIMWTERQKERPTDSKKKEPRAGPSEISARCACDAHRDEESQMCT</sequence>
<dbReference type="EMBL" id="KQ971361">
    <property type="protein sequence ID" value="EFA08833.1"/>
    <property type="molecule type" value="Genomic_DNA"/>
</dbReference>